<feature type="region of interest" description="Disordered" evidence="1">
    <location>
        <begin position="65"/>
        <end position="101"/>
    </location>
</feature>
<dbReference type="AlphaFoldDB" id="A0A0C9ZET5"/>
<evidence type="ECO:0000313" key="2">
    <source>
        <dbReference type="EMBL" id="KIK18463.1"/>
    </source>
</evidence>
<organism evidence="2 3">
    <name type="scientific">Pisolithus microcarpus 441</name>
    <dbReference type="NCBI Taxonomy" id="765257"/>
    <lineage>
        <taxon>Eukaryota</taxon>
        <taxon>Fungi</taxon>
        <taxon>Dikarya</taxon>
        <taxon>Basidiomycota</taxon>
        <taxon>Agaricomycotina</taxon>
        <taxon>Agaricomycetes</taxon>
        <taxon>Agaricomycetidae</taxon>
        <taxon>Boletales</taxon>
        <taxon>Sclerodermatineae</taxon>
        <taxon>Pisolithaceae</taxon>
        <taxon>Pisolithus</taxon>
    </lineage>
</organism>
<name>A0A0C9ZET5_9AGAM</name>
<sequence>MGPIGLVNTTEDIHKLYAQAYEEPEEKAPCVCRAQELVTYINPWKKRRLDTNGVMELTLKEWRPPAWASQKARQKREALREKDRAQREEEALAQQPTSGQPALQLQLEGHPAAPLPEMGQRPIIPLCDHLMVESPGAPQALITHQRPPTRGQPFQPRGGAPGLDAPVTDWVSFINTYQNRYNGSDESSELSRMFPGALGVSECPDDDEWDISPPTAQQVRGFLLYERLAPVPRGNYDQMVWFQELVHLLVAKGQYRALLDWAEVSPHVGPHVPWEGEFT</sequence>
<protein>
    <submittedName>
        <fullName evidence="2">Uncharacterized protein</fullName>
    </submittedName>
</protein>
<dbReference type="EMBL" id="KN833805">
    <property type="protein sequence ID" value="KIK18463.1"/>
    <property type="molecule type" value="Genomic_DNA"/>
</dbReference>
<reference evidence="2 3" key="1">
    <citation type="submission" date="2014-04" db="EMBL/GenBank/DDBJ databases">
        <authorList>
            <consortium name="DOE Joint Genome Institute"/>
            <person name="Kuo A."/>
            <person name="Kohler A."/>
            <person name="Costa M.D."/>
            <person name="Nagy L.G."/>
            <person name="Floudas D."/>
            <person name="Copeland A."/>
            <person name="Barry K.W."/>
            <person name="Cichocki N."/>
            <person name="Veneault-Fourrey C."/>
            <person name="LaButti K."/>
            <person name="Lindquist E.A."/>
            <person name="Lipzen A."/>
            <person name="Lundell T."/>
            <person name="Morin E."/>
            <person name="Murat C."/>
            <person name="Sun H."/>
            <person name="Tunlid A."/>
            <person name="Henrissat B."/>
            <person name="Grigoriev I.V."/>
            <person name="Hibbett D.S."/>
            <person name="Martin F."/>
            <person name="Nordberg H.P."/>
            <person name="Cantor M.N."/>
            <person name="Hua S.X."/>
        </authorList>
    </citation>
    <scope>NUCLEOTIDE SEQUENCE [LARGE SCALE GENOMIC DNA]</scope>
    <source>
        <strain evidence="2 3">441</strain>
    </source>
</reference>
<evidence type="ECO:0000313" key="3">
    <source>
        <dbReference type="Proteomes" id="UP000054018"/>
    </source>
</evidence>
<reference evidence="3" key="2">
    <citation type="submission" date="2015-01" db="EMBL/GenBank/DDBJ databases">
        <title>Evolutionary Origins and Diversification of the Mycorrhizal Mutualists.</title>
        <authorList>
            <consortium name="DOE Joint Genome Institute"/>
            <consortium name="Mycorrhizal Genomics Consortium"/>
            <person name="Kohler A."/>
            <person name="Kuo A."/>
            <person name="Nagy L.G."/>
            <person name="Floudas D."/>
            <person name="Copeland A."/>
            <person name="Barry K.W."/>
            <person name="Cichocki N."/>
            <person name="Veneault-Fourrey C."/>
            <person name="LaButti K."/>
            <person name="Lindquist E.A."/>
            <person name="Lipzen A."/>
            <person name="Lundell T."/>
            <person name="Morin E."/>
            <person name="Murat C."/>
            <person name="Riley R."/>
            <person name="Ohm R."/>
            <person name="Sun H."/>
            <person name="Tunlid A."/>
            <person name="Henrissat B."/>
            <person name="Grigoriev I.V."/>
            <person name="Hibbett D.S."/>
            <person name="Martin F."/>
        </authorList>
    </citation>
    <scope>NUCLEOTIDE SEQUENCE [LARGE SCALE GENOMIC DNA]</scope>
    <source>
        <strain evidence="3">441</strain>
    </source>
</reference>
<gene>
    <name evidence="2" type="ORF">PISMIDRAFT_14372</name>
</gene>
<accession>A0A0C9ZET5</accession>
<dbReference type="OrthoDB" id="2683560at2759"/>
<feature type="compositionally biased region" description="Basic and acidic residues" evidence="1">
    <location>
        <begin position="75"/>
        <end position="90"/>
    </location>
</feature>
<evidence type="ECO:0000256" key="1">
    <source>
        <dbReference type="SAM" id="MobiDB-lite"/>
    </source>
</evidence>
<proteinExistence type="predicted"/>
<dbReference type="Proteomes" id="UP000054018">
    <property type="component" value="Unassembled WGS sequence"/>
</dbReference>
<dbReference type="HOGENOM" id="CLU_017713_0_0_1"/>
<keyword evidence="3" id="KW-1185">Reference proteome</keyword>